<feature type="compositionally biased region" description="Pro residues" evidence="1">
    <location>
        <begin position="26"/>
        <end position="37"/>
    </location>
</feature>
<accession>A0A1J9QWW7</accession>
<organism evidence="2 3">
    <name type="scientific">Blastomyces percursus</name>
    <dbReference type="NCBI Taxonomy" id="1658174"/>
    <lineage>
        <taxon>Eukaryota</taxon>
        <taxon>Fungi</taxon>
        <taxon>Dikarya</taxon>
        <taxon>Ascomycota</taxon>
        <taxon>Pezizomycotina</taxon>
        <taxon>Eurotiomycetes</taxon>
        <taxon>Eurotiomycetidae</taxon>
        <taxon>Onygenales</taxon>
        <taxon>Ajellomycetaceae</taxon>
        <taxon>Blastomyces</taxon>
    </lineage>
</organism>
<sequence length="130" mass="14121">MTTRAASRKVRAPTTIVSDSAQMPLPQTPEIPAPPAPGAVMQTMLEALIKKVEMLHAYNTKLHEDSTQLKEDNKQLQATCSAISVTVAELKEKVTELEAKLQGQSQEQPSAASQPAASREQLHRDQTYAG</sequence>
<evidence type="ECO:0000313" key="2">
    <source>
        <dbReference type="EMBL" id="OJD20679.1"/>
    </source>
</evidence>
<dbReference type="AlphaFoldDB" id="A0A1J9QWW7"/>
<protein>
    <submittedName>
        <fullName evidence="2">Uncharacterized protein</fullName>
    </submittedName>
</protein>
<comment type="caution">
    <text evidence="2">The sequence shown here is derived from an EMBL/GenBank/DDBJ whole genome shotgun (WGS) entry which is preliminary data.</text>
</comment>
<name>A0A1J9QWW7_9EURO</name>
<dbReference type="Gene3D" id="1.20.5.340">
    <property type="match status" value="1"/>
</dbReference>
<keyword evidence="3" id="KW-1185">Reference proteome</keyword>
<evidence type="ECO:0000256" key="1">
    <source>
        <dbReference type="SAM" id="MobiDB-lite"/>
    </source>
</evidence>
<evidence type="ECO:0000313" key="3">
    <source>
        <dbReference type="Proteomes" id="UP000242791"/>
    </source>
</evidence>
<feature type="non-terminal residue" evidence="2">
    <location>
        <position position="130"/>
    </location>
</feature>
<gene>
    <name evidence="2" type="ORF">ACJ73_07984</name>
</gene>
<feature type="region of interest" description="Disordered" evidence="1">
    <location>
        <begin position="99"/>
        <end position="130"/>
    </location>
</feature>
<feature type="compositionally biased region" description="Low complexity" evidence="1">
    <location>
        <begin position="104"/>
        <end position="118"/>
    </location>
</feature>
<dbReference type="EMBL" id="LGTZ01001754">
    <property type="protein sequence ID" value="OJD20679.1"/>
    <property type="molecule type" value="Genomic_DNA"/>
</dbReference>
<feature type="compositionally biased region" description="Basic residues" evidence="1">
    <location>
        <begin position="1"/>
        <end position="11"/>
    </location>
</feature>
<reference evidence="2 3" key="1">
    <citation type="submission" date="2015-08" db="EMBL/GenBank/DDBJ databases">
        <title>Emmonsia species relationships and genome sequence.</title>
        <authorList>
            <person name="Cuomo C.A."/>
            <person name="Schwartz I.S."/>
            <person name="Kenyon C."/>
            <person name="De Hoog G.S."/>
            <person name="Govender N.P."/>
            <person name="Botha A."/>
            <person name="Moreno L."/>
            <person name="De Vries M."/>
            <person name="Munoz J.F."/>
            <person name="Stielow J.B."/>
        </authorList>
    </citation>
    <scope>NUCLEOTIDE SEQUENCE [LARGE SCALE GENOMIC DNA]</scope>
    <source>
        <strain evidence="2 3">EI222</strain>
    </source>
</reference>
<dbReference type="VEuPathDB" id="FungiDB:ACJ73_07984"/>
<proteinExistence type="predicted"/>
<feature type="compositionally biased region" description="Basic and acidic residues" evidence="1">
    <location>
        <begin position="120"/>
        <end position="130"/>
    </location>
</feature>
<feature type="region of interest" description="Disordered" evidence="1">
    <location>
        <begin position="1"/>
        <end position="37"/>
    </location>
</feature>
<dbReference type="Proteomes" id="UP000242791">
    <property type="component" value="Unassembled WGS sequence"/>
</dbReference>